<dbReference type="RefSeq" id="WP_194120006.1">
    <property type="nucleotide sequence ID" value="NZ_JACYGY010000001.1"/>
</dbReference>
<evidence type="ECO:0000313" key="3">
    <source>
        <dbReference type="Proteomes" id="UP000634134"/>
    </source>
</evidence>
<keyword evidence="3" id="KW-1185">Reference proteome</keyword>
<evidence type="ECO:0000313" key="2">
    <source>
        <dbReference type="EMBL" id="MBE9461748.1"/>
    </source>
</evidence>
<accession>A0ABR9W8L4</accession>
<keyword evidence="1" id="KW-1133">Transmembrane helix</keyword>
<keyword evidence="1" id="KW-0812">Transmembrane</keyword>
<evidence type="ECO:0008006" key="4">
    <source>
        <dbReference type="Google" id="ProtNLM"/>
    </source>
</evidence>
<feature type="transmembrane region" description="Helical" evidence="1">
    <location>
        <begin position="133"/>
        <end position="153"/>
    </location>
</feature>
<comment type="caution">
    <text evidence="2">The sequence shown here is derived from an EMBL/GenBank/DDBJ whole genome shotgun (WGS) entry which is preliminary data.</text>
</comment>
<feature type="transmembrane region" description="Helical" evidence="1">
    <location>
        <begin position="83"/>
        <end position="101"/>
    </location>
</feature>
<sequence length="162" mass="18456">MEEDKEEIFKKLIQKSEPDFTASDFTDHVMKMVQAEELVRESALHALLVNNKLDQPSLSFESGIMAQITPVKKKVEKPIISKNAWYIAATFFALMIQYSFFSKSSQITAMDSSLIKITNAMFDFSNNAGQMPVIYFIVVVTLCVLLLADYFILQRFGKRAVH</sequence>
<name>A0ABR9W8L4_9BACT</name>
<keyword evidence="1" id="KW-0472">Membrane</keyword>
<organism evidence="2 3">
    <name type="scientific">Dyadobacter subterraneus</name>
    <dbReference type="NCBI Taxonomy" id="2773304"/>
    <lineage>
        <taxon>Bacteria</taxon>
        <taxon>Pseudomonadati</taxon>
        <taxon>Bacteroidota</taxon>
        <taxon>Cytophagia</taxon>
        <taxon>Cytophagales</taxon>
        <taxon>Spirosomataceae</taxon>
        <taxon>Dyadobacter</taxon>
    </lineage>
</organism>
<protein>
    <recommendedName>
        <fullName evidence="4">DUF1700 domain-containing protein</fullName>
    </recommendedName>
</protein>
<dbReference type="EMBL" id="JACYGY010000001">
    <property type="protein sequence ID" value="MBE9461748.1"/>
    <property type="molecule type" value="Genomic_DNA"/>
</dbReference>
<dbReference type="Proteomes" id="UP000634134">
    <property type="component" value="Unassembled WGS sequence"/>
</dbReference>
<proteinExistence type="predicted"/>
<evidence type="ECO:0000256" key="1">
    <source>
        <dbReference type="SAM" id="Phobius"/>
    </source>
</evidence>
<gene>
    <name evidence="2" type="ORF">IEE83_07625</name>
</gene>
<reference evidence="3" key="1">
    <citation type="submission" date="2023-07" db="EMBL/GenBank/DDBJ databases">
        <title>Dyadobacter sp. nov 'subterranea' isolated from contaminted grondwater.</title>
        <authorList>
            <person name="Szabo I."/>
            <person name="Al-Omari J."/>
            <person name="Szerdahelyi S.G."/>
            <person name="Rado J."/>
        </authorList>
    </citation>
    <scope>NUCLEOTIDE SEQUENCE [LARGE SCALE GENOMIC DNA]</scope>
    <source>
        <strain evidence="3">UP-52</strain>
    </source>
</reference>